<sequence length="641" mass="70522">MAPTTPGSSSSSSGGGTSAVDIITYVGIPLAVLGVVPTLYTCFKSLITMRDVRKALLQNHVSAITRSSLLSGIVEVEMQRKSLCPLDRDDPSYFQLGWRASRLRGGSWTQLNWRELAIGVKSYRLQYHDELCQPQAEVEFEKLVAFLLDLGAIPDPQGWEDLRSSGLWTPAGTKLMVSAETGDAILYVTTSEDSDGILSLGLFWRADWAMRRVEDLPPYWMRLTAPVDMDGIGQGLAKDGEADDEGHDGDDDDDDDDCYGRESRSRGDDKVEATRSDTDETLREDNAHSQRAGTHLSPEDAQRVSFRAPHGHKRTSSRTTARSSVSTISFQASKTSAIRIRLGPSGLSEASYEDLLSKKIKLPHLIQPSHHPHGLSSASSSSPSSSSPSSSASMWFASAATAFSSSDQGSLWAYTIPAGVVSLSVRDSVPGGVLVLLGLVAEDAVPAFRAPHDAKLAEHEAWVAQQKRMQRQMEQLRMTPEERARAFHKQAQDEHYERIEAARRREVEAERRREQDLREGLASPRVGVGVVAKACVSWLAREANVPEAAQLADVVGRILWEMVRDVRFAEDLSRMLDAWKEWSEAGGMTRSHFEAVKSNMLCFAYAACVLCLIRDTAGSTAGSVVNDLQECLRMWRKVRLG</sequence>
<feature type="compositionally biased region" description="Acidic residues" evidence="2">
    <location>
        <begin position="241"/>
        <end position="257"/>
    </location>
</feature>
<feature type="compositionally biased region" description="Low complexity" evidence="2">
    <location>
        <begin position="317"/>
        <end position="327"/>
    </location>
</feature>
<feature type="region of interest" description="Disordered" evidence="2">
    <location>
        <begin position="366"/>
        <end position="391"/>
    </location>
</feature>
<dbReference type="OrthoDB" id="3166386at2759"/>
<dbReference type="VEuPathDB" id="FungiDB:PV09_07812"/>
<dbReference type="GeneID" id="27315785"/>
<keyword evidence="4" id="KW-1185">Reference proteome</keyword>
<dbReference type="STRING" id="253628.A0A0D2A2M9"/>
<accession>A0A0D2A2M9</accession>
<feature type="region of interest" description="Disordered" evidence="2">
    <location>
        <begin position="232"/>
        <end position="327"/>
    </location>
</feature>
<feature type="compositionally biased region" description="Low complexity" evidence="2">
    <location>
        <begin position="376"/>
        <end position="391"/>
    </location>
</feature>
<keyword evidence="1" id="KW-0175">Coiled coil</keyword>
<proteinExistence type="predicted"/>
<dbReference type="InParanoid" id="A0A0D2A2M9"/>
<reference evidence="3 4" key="1">
    <citation type="submission" date="2015-01" db="EMBL/GenBank/DDBJ databases">
        <title>The Genome Sequence of Ochroconis gallopava CBS43764.</title>
        <authorList>
            <consortium name="The Broad Institute Genomics Platform"/>
            <person name="Cuomo C."/>
            <person name="de Hoog S."/>
            <person name="Gorbushina A."/>
            <person name="Stielow B."/>
            <person name="Teixiera M."/>
            <person name="Abouelleil A."/>
            <person name="Chapman S.B."/>
            <person name="Priest M."/>
            <person name="Young S.K."/>
            <person name="Wortman J."/>
            <person name="Nusbaum C."/>
            <person name="Birren B."/>
        </authorList>
    </citation>
    <scope>NUCLEOTIDE SEQUENCE [LARGE SCALE GENOMIC DNA]</scope>
    <source>
        <strain evidence="3 4">CBS 43764</strain>
    </source>
</reference>
<feature type="compositionally biased region" description="Basic and acidic residues" evidence="2">
    <location>
        <begin position="258"/>
        <end position="288"/>
    </location>
</feature>
<feature type="coiled-coil region" evidence="1">
    <location>
        <begin position="492"/>
        <end position="519"/>
    </location>
</feature>
<evidence type="ECO:0000256" key="2">
    <source>
        <dbReference type="SAM" id="MobiDB-lite"/>
    </source>
</evidence>
<dbReference type="AlphaFoldDB" id="A0A0D2A2M9"/>
<dbReference type="Proteomes" id="UP000053259">
    <property type="component" value="Unassembled WGS sequence"/>
</dbReference>
<evidence type="ECO:0000256" key="1">
    <source>
        <dbReference type="SAM" id="Coils"/>
    </source>
</evidence>
<evidence type="ECO:0000313" key="3">
    <source>
        <dbReference type="EMBL" id="KIW00615.1"/>
    </source>
</evidence>
<evidence type="ECO:0000313" key="4">
    <source>
        <dbReference type="Proteomes" id="UP000053259"/>
    </source>
</evidence>
<gene>
    <name evidence="3" type="ORF">PV09_07812</name>
</gene>
<dbReference type="RefSeq" id="XP_016210484.1">
    <property type="nucleotide sequence ID" value="XM_016361624.1"/>
</dbReference>
<name>A0A0D2A2M9_9PEZI</name>
<protein>
    <submittedName>
        <fullName evidence="3">Uncharacterized protein</fullName>
    </submittedName>
</protein>
<organism evidence="3 4">
    <name type="scientific">Verruconis gallopava</name>
    <dbReference type="NCBI Taxonomy" id="253628"/>
    <lineage>
        <taxon>Eukaryota</taxon>
        <taxon>Fungi</taxon>
        <taxon>Dikarya</taxon>
        <taxon>Ascomycota</taxon>
        <taxon>Pezizomycotina</taxon>
        <taxon>Dothideomycetes</taxon>
        <taxon>Pleosporomycetidae</taxon>
        <taxon>Venturiales</taxon>
        <taxon>Sympoventuriaceae</taxon>
        <taxon>Verruconis</taxon>
    </lineage>
</organism>
<dbReference type="EMBL" id="KN847561">
    <property type="protein sequence ID" value="KIW00615.1"/>
    <property type="molecule type" value="Genomic_DNA"/>
</dbReference>
<dbReference type="HOGENOM" id="CLU_035045_0_0_1"/>